<dbReference type="GO" id="GO:0004672">
    <property type="term" value="F:protein kinase activity"/>
    <property type="evidence" value="ECO:0007669"/>
    <property type="project" value="InterPro"/>
</dbReference>
<sequence>MRHLLTGVVDIKPSNVDVQLADFGSSVHMDSLHAQHGDPSGTPSNAMGPATDIWSFGAMLISLSMGDGFYIFKPDVPADHDEDDLRILMKSHRCFGPFSESYEEFADQQRLAVLVWVMQNSPPETLRPFHLTTSQEIYQEDKVLRAMKLDPRDRPSARQLLEDGWLHQF</sequence>
<reference evidence="3" key="1">
    <citation type="journal article" date="2018" name="Proc. Natl. Acad. Sci. U.S.A.">
        <title>Linking secondary metabolites to gene clusters through genome sequencing of six diverse Aspergillus species.</title>
        <authorList>
            <person name="Kaerboelling I."/>
            <person name="Vesth T.C."/>
            <person name="Frisvad J.C."/>
            <person name="Nybo J.L."/>
            <person name="Theobald S."/>
            <person name="Kuo A."/>
            <person name="Bowyer P."/>
            <person name="Matsuda Y."/>
            <person name="Mondo S."/>
            <person name="Lyhne E.K."/>
            <person name="Kogle M.E."/>
            <person name="Clum A."/>
            <person name="Lipzen A."/>
            <person name="Salamov A."/>
            <person name="Ngan C.Y."/>
            <person name="Daum C."/>
            <person name="Chiniquy J."/>
            <person name="Barry K."/>
            <person name="LaButti K."/>
            <person name="Haridas S."/>
            <person name="Simmons B.A."/>
            <person name="Magnuson J.K."/>
            <person name="Mortensen U.H."/>
            <person name="Larsen T.O."/>
            <person name="Grigoriev I.V."/>
            <person name="Baker S.E."/>
            <person name="Andersen M.R."/>
        </authorList>
    </citation>
    <scope>NUCLEOTIDE SEQUENCE [LARGE SCALE GENOMIC DNA]</scope>
    <source>
        <strain evidence="3">IBT 16806</strain>
    </source>
</reference>
<dbReference type="SUPFAM" id="SSF56112">
    <property type="entry name" value="Protein kinase-like (PK-like)"/>
    <property type="match status" value="1"/>
</dbReference>
<dbReference type="OrthoDB" id="5979581at2759"/>
<dbReference type="InterPro" id="IPR011009">
    <property type="entry name" value="Kinase-like_dom_sf"/>
</dbReference>
<feature type="domain" description="Protein kinase" evidence="1">
    <location>
        <begin position="1"/>
        <end position="169"/>
    </location>
</feature>
<organism evidence="2 3">
    <name type="scientific">Aspergillus novofumigatus (strain IBT 16806)</name>
    <dbReference type="NCBI Taxonomy" id="1392255"/>
    <lineage>
        <taxon>Eukaryota</taxon>
        <taxon>Fungi</taxon>
        <taxon>Dikarya</taxon>
        <taxon>Ascomycota</taxon>
        <taxon>Pezizomycotina</taxon>
        <taxon>Eurotiomycetes</taxon>
        <taxon>Eurotiomycetidae</taxon>
        <taxon>Eurotiales</taxon>
        <taxon>Aspergillaceae</taxon>
        <taxon>Aspergillus</taxon>
        <taxon>Aspergillus subgen. Fumigati</taxon>
    </lineage>
</organism>
<gene>
    <name evidence="2" type="ORF">P174DRAFT_462451</name>
</gene>
<evidence type="ECO:0000313" key="3">
    <source>
        <dbReference type="Proteomes" id="UP000234474"/>
    </source>
</evidence>
<name>A0A2I1C2S7_ASPN1</name>
<dbReference type="AlphaFoldDB" id="A0A2I1C2S7"/>
<protein>
    <recommendedName>
        <fullName evidence="1">Protein kinase domain-containing protein</fullName>
    </recommendedName>
</protein>
<dbReference type="VEuPathDB" id="FungiDB:P174DRAFT_462451"/>
<dbReference type="PROSITE" id="PS50011">
    <property type="entry name" value="PROTEIN_KINASE_DOM"/>
    <property type="match status" value="1"/>
</dbReference>
<evidence type="ECO:0000259" key="1">
    <source>
        <dbReference type="PROSITE" id="PS50011"/>
    </source>
</evidence>
<dbReference type="GeneID" id="36537453"/>
<accession>A0A2I1C2S7</accession>
<dbReference type="Gene3D" id="1.10.510.10">
    <property type="entry name" value="Transferase(Phosphotransferase) domain 1"/>
    <property type="match status" value="1"/>
</dbReference>
<evidence type="ECO:0000313" key="2">
    <source>
        <dbReference type="EMBL" id="PKX91950.1"/>
    </source>
</evidence>
<dbReference type="GO" id="GO:0005524">
    <property type="term" value="F:ATP binding"/>
    <property type="evidence" value="ECO:0007669"/>
    <property type="project" value="InterPro"/>
</dbReference>
<comment type="caution">
    <text evidence="2">The sequence shown here is derived from an EMBL/GenBank/DDBJ whole genome shotgun (WGS) entry which is preliminary data.</text>
</comment>
<dbReference type="EMBL" id="MSZS01000006">
    <property type="protein sequence ID" value="PKX91950.1"/>
    <property type="molecule type" value="Genomic_DNA"/>
</dbReference>
<dbReference type="OMA" id="QFKYFGP"/>
<dbReference type="InterPro" id="IPR000719">
    <property type="entry name" value="Prot_kinase_dom"/>
</dbReference>
<dbReference type="Proteomes" id="UP000234474">
    <property type="component" value="Unassembled WGS sequence"/>
</dbReference>
<dbReference type="STRING" id="1392255.A0A2I1C2S7"/>
<dbReference type="RefSeq" id="XP_024680545.1">
    <property type="nucleotide sequence ID" value="XM_024830127.1"/>
</dbReference>
<keyword evidence="3" id="KW-1185">Reference proteome</keyword>
<proteinExistence type="predicted"/>